<feature type="compositionally biased region" description="Basic and acidic residues" evidence="8">
    <location>
        <begin position="347"/>
        <end position="363"/>
    </location>
</feature>
<dbReference type="InterPro" id="IPR008271">
    <property type="entry name" value="Ser/Thr_kinase_AS"/>
</dbReference>
<keyword evidence="1 7" id="KW-0723">Serine/threonine-protein kinase</keyword>
<evidence type="ECO:0000256" key="1">
    <source>
        <dbReference type="ARBA" id="ARBA00022527"/>
    </source>
</evidence>
<dbReference type="eggNOG" id="KOG0032">
    <property type="taxonomic scope" value="Eukaryota"/>
</dbReference>
<organism evidence="10 11">
    <name type="scientific">Spizellomyces punctatus (strain DAOM BR117)</name>
    <dbReference type="NCBI Taxonomy" id="645134"/>
    <lineage>
        <taxon>Eukaryota</taxon>
        <taxon>Fungi</taxon>
        <taxon>Fungi incertae sedis</taxon>
        <taxon>Chytridiomycota</taxon>
        <taxon>Chytridiomycota incertae sedis</taxon>
        <taxon>Chytridiomycetes</taxon>
        <taxon>Spizellomycetales</taxon>
        <taxon>Spizellomycetaceae</taxon>
        <taxon>Spizellomyces</taxon>
    </lineage>
</organism>
<dbReference type="OrthoDB" id="40902at2759"/>
<dbReference type="CDD" id="cd05117">
    <property type="entry name" value="STKc_CAMK"/>
    <property type="match status" value="1"/>
</dbReference>
<comment type="similarity">
    <text evidence="7">Belongs to the protein kinase superfamily.</text>
</comment>
<evidence type="ECO:0000259" key="9">
    <source>
        <dbReference type="PROSITE" id="PS50011"/>
    </source>
</evidence>
<evidence type="ECO:0000256" key="7">
    <source>
        <dbReference type="RuleBase" id="RU000304"/>
    </source>
</evidence>
<evidence type="ECO:0000256" key="8">
    <source>
        <dbReference type="SAM" id="MobiDB-lite"/>
    </source>
</evidence>
<dbReference type="VEuPathDB" id="FungiDB:SPPG_06248"/>
<feature type="domain" description="Protein kinase" evidence="9">
    <location>
        <begin position="10"/>
        <end position="272"/>
    </location>
</feature>
<evidence type="ECO:0000313" key="10">
    <source>
        <dbReference type="EMBL" id="KNC98559.1"/>
    </source>
</evidence>
<keyword evidence="5 6" id="KW-0067">ATP-binding</keyword>
<dbReference type="AlphaFoldDB" id="A0A0L0HCG7"/>
<dbReference type="Pfam" id="PF00069">
    <property type="entry name" value="Pkinase"/>
    <property type="match status" value="1"/>
</dbReference>
<dbReference type="SMART" id="SM00220">
    <property type="entry name" value="S_TKc"/>
    <property type="match status" value="1"/>
</dbReference>
<dbReference type="GeneID" id="27689571"/>
<dbReference type="Gene3D" id="1.10.510.10">
    <property type="entry name" value="Transferase(Phosphotransferase) domain 1"/>
    <property type="match status" value="1"/>
</dbReference>
<dbReference type="FunFam" id="3.30.200.20:FF:000042">
    <property type="entry name" value="Aurora kinase A"/>
    <property type="match status" value="1"/>
</dbReference>
<dbReference type="RefSeq" id="XP_016606599.1">
    <property type="nucleotide sequence ID" value="XM_016754457.1"/>
</dbReference>
<dbReference type="PROSITE" id="PS00107">
    <property type="entry name" value="PROTEIN_KINASE_ATP"/>
    <property type="match status" value="1"/>
</dbReference>
<dbReference type="InterPro" id="IPR017441">
    <property type="entry name" value="Protein_kinase_ATP_BS"/>
</dbReference>
<reference evidence="10 11" key="1">
    <citation type="submission" date="2009-08" db="EMBL/GenBank/DDBJ databases">
        <title>The Genome Sequence of Spizellomyces punctatus strain DAOM BR117.</title>
        <authorList>
            <consortium name="The Broad Institute Genome Sequencing Platform"/>
            <person name="Russ C."/>
            <person name="Cuomo C."/>
            <person name="Shea T."/>
            <person name="Young S.K."/>
            <person name="Zeng Q."/>
            <person name="Koehrsen M."/>
            <person name="Haas B."/>
            <person name="Borodovsky M."/>
            <person name="Guigo R."/>
            <person name="Alvarado L."/>
            <person name="Berlin A."/>
            <person name="Bochicchio J."/>
            <person name="Borenstein D."/>
            <person name="Chapman S."/>
            <person name="Chen Z."/>
            <person name="Engels R."/>
            <person name="Freedman E."/>
            <person name="Gellesch M."/>
            <person name="Goldberg J."/>
            <person name="Griggs A."/>
            <person name="Gujja S."/>
            <person name="Heiman D."/>
            <person name="Hepburn T."/>
            <person name="Howarth C."/>
            <person name="Jen D."/>
            <person name="Larson L."/>
            <person name="Lewis B."/>
            <person name="Mehta T."/>
            <person name="Park D."/>
            <person name="Pearson M."/>
            <person name="Roberts A."/>
            <person name="Saif S."/>
            <person name="Shenoy N."/>
            <person name="Sisk P."/>
            <person name="Stolte C."/>
            <person name="Sykes S."/>
            <person name="Thomson T."/>
            <person name="Walk T."/>
            <person name="White J."/>
            <person name="Yandava C."/>
            <person name="Burger G."/>
            <person name="Gray M.W."/>
            <person name="Holland P.W.H."/>
            <person name="King N."/>
            <person name="Lang F.B.F."/>
            <person name="Roger A.J."/>
            <person name="Ruiz-Trillo I."/>
            <person name="Lander E."/>
            <person name="Nusbaum C."/>
        </authorList>
    </citation>
    <scope>NUCLEOTIDE SEQUENCE [LARGE SCALE GENOMIC DNA]</scope>
    <source>
        <strain evidence="10 11">DAOM BR117</strain>
    </source>
</reference>
<dbReference type="Gene3D" id="3.30.200.20">
    <property type="entry name" value="Phosphorylase Kinase, domain 1"/>
    <property type="match status" value="1"/>
</dbReference>
<dbReference type="GO" id="GO:0005524">
    <property type="term" value="F:ATP binding"/>
    <property type="evidence" value="ECO:0007669"/>
    <property type="project" value="UniProtKB-UniRule"/>
</dbReference>
<sequence>MPKASLKEMFHFGQELGRGSFATVILATDRRPRPPGEPPTKYAMKVIDKAKCRGYEDHIVKEITILKQINHKNIIKLHECFETKDRLYLQMEYVDGGELFDRILNLGYYCEDDARNIVTDTLEAVQYLHAQNVVHRDLKPENLLMSSNSPTAEIKLADFGLSTFITQDNMLKTACGTLTYVAPEILAGKRYGKPVDMWSIGIIAYILLSGYPPFWAEEEATILDLMLKAKFTFPSPDWDEISSCAKDFIRQLLQPDVAKRLTAEQALSHSWIIHGRKPLAPVEDGTHERVNLRERVGGNLRKHFNARRMLKVGLDTVFAVNALSTMGKLRSPSGEKSPVFDTPTVLPKDEENLQEKEVPGDLG</sequence>
<dbReference type="PROSITE" id="PS50011">
    <property type="entry name" value="PROTEIN_KINASE_DOM"/>
    <property type="match status" value="1"/>
</dbReference>
<accession>A0A0L0HCG7</accession>
<dbReference type="InParanoid" id="A0A0L0HCG7"/>
<keyword evidence="4 10" id="KW-0418">Kinase</keyword>
<evidence type="ECO:0000256" key="5">
    <source>
        <dbReference type="ARBA" id="ARBA00022840"/>
    </source>
</evidence>
<keyword evidence="2" id="KW-0808">Transferase</keyword>
<protein>
    <submittedName>
        <fullName evidence="10">CAMK/CAMK1 protein kinase</fullName>
    </submittedName>
</protein>
<name>A0A0L0HCG7_SPIPD</name>
<feature type="binding site" evidence="6">
    <location>
        <position position="45"/>
    </location>
    <ligand>
        <name>ATP</name>
        <dbReference type="ChEBI" id="CHEBI:30616"/>
    </ligand>
</feature>
<dbReference type="InterPro" id="IPR000719">
    <property type="entry name" value="Prot_kinase_dom"/>
</dbReference>
<evidence type="ECO:0000256" key="2">
    <source>
        <dbReference type="ARBA" id="ARBA00022679"/>
    </source>
</evidence>
<dbReference type="OMA" id="YACKIMA"/>
<keyword evidence="3 6" id="KW-0547">Nucleotide-binding</keyword>
<dbReference type="EMBL" id="KQ257460">
    <property type="protein sequence ID" value="KNC98559.1"/>
    <property type="molecule type" value="Genomic_DNA"/>
</dbReference>
<dbReference type="SUPFAM" id="SSF56112">
    <property type="entry name" value="Protein kinase-like (PK-like)"/>
    <property type="match status" value="1"/>
</dbReference>
<dbReference type="GO" id="GO:0004674">
    <property type="term" value="F:protein serine/threonine kinase activity"/>
    <property type="evidence" value="ECO:0007669"/>
    <property type="project" value="UniProtKB-KW"/>
</dbReference>
<gene>
    <name evidence="10" type="ORF">SPPG_06248</name>
</gene>
<evidence type="ECO:0000256" key="3">
    <source>
        <dbReference type="ARBA" id="ARBA00022741"/>
    </source>
</evidence>
<evidence type="ECO:0000256" key="6">
    <source>
        <dbReference type="PROSITE-ProRule" id="PRU10141"/>
    </source>
</evidence>
<dbReference type="PROSITE" id="PS00108">
    <property type="entry name" value="PROTEIN_KINASE_ST"/>
    <property type="match status" value="1"/>
</dbReference>
<evidence type="ECO:0000313" key="11">
    <source>
        <dbReference type="Proteomes" id="UP000053201"/>
    </source>
</evidence>
<keyword evidence="11" id="KW-1185">Reference proteome</keyword>
<dbReference type="Proteomes" id="UP000053201">
    <property type="component" value="Unassembled WGS sequence"/>
</dbReference>
<dbReference type="InterPro" id="IPR011009">
    <property type="entry name" value="Kinase-like_dom_sf"/>
</dbReference>
<dbReference type="FunFam" id="1.10.510.10:FF:000026">
    <property type="entry name" value="Calcium/calmodulin-dependent protein kinase type 1"/>
    <property type="match status" value="1"/>
</dbReference>
<dbReference type="PANTHER" id="PTHR24347">
    <property type="entry name" value="SERINE/THREONINE-PROTEIN KINASE"/>
    <property type="match status" value="1"/>
</dbReference>
<feature type="region of interest" description="Disordered" evidence="8">
    <location>
        <begin position="328"/>
        <end position="363"/>
    </location>
</feature>
<evidence type="ECO:0000256" key="4">
    <source>
        <dbReference type="ARBA" id="ARBA00022777"/>
    </source>
</evidence>
<proteinExistence type="inferred from homology"/>
<dbReference type="STRING" id="645134.A0A0L0HCG7"/>